<dbReference type="UniPathway" id="UPA00219"/>
<dbReference type="NCBIfam" id="TIGR00179">
    <property type="entry name" value="murB"/>
    <property type="match status" value="1"/>
</dbReference>
<comment type="pathway">
    <text evidence="4 20">Cell wall biogenesis; peptidoglycan biosynthesis.</text>
</comment>
<dbReference type="GO" id="GO:0008762">
    <property type="term" value="F:UDP-N-acetylmuramate dehydrogenase activity"/>
    <property type="evidence" value="ECO:0007669"/>
    <property type="project" value="UniProtKB-UniRule"/>
</dbReference>
<evidence type="ECO:0000256" key="7">
    <source>
        <dbReference type="ARBA" id="ARBA00015188"/>
    </source>
</evidence>
<evidence type="ECO:0000256" key="13">
    <source>
        <dbReference type="ARBA" id="ARBA00022960"/>
    </source>
</evidence>
<dbReference type="InterPro" id="IPR016166">
    <property type="entry name" value="FAD-bd_PCMH"/>
</dbReference>
<keyword evidence="16 20" id="KW-0131">Cell cycle</keyword>
<dbReference type="STRING" id="1123491.SAMN02745782_03296"/>
<dbReference type="InterPro" id="IPR006094">
    <property type="entry name" value="Oxid_FAD_bind_N"/>
</dbReference>
<dbReference type="NCBIfam" id="NF000755">
    <property type="entry name" value="PRK00046.1"/>
    <property type="match status" value="1"/>
</dbReference>
<evidence type="ECO:0000256" key="17">
    <source>
        <dbReference type="ARBA" id="ARBA00023316"/>
    </source>
</evidence>
<dbReference type="InterPro" id="IPR016167">
    <property type="entry name" value="FAD-bd_PCMH_sub1"/>
</dbReference>
<feature type="active site" evidence="20">
    <location>
        <position position="163"/>
    </location>
</feature>
<dbReference type="EMBL" id="FUXB01000030">
    <property type="protein sequence ID" value="SKA27665.1"/>
    <property type="molecule type" value="Genomic_DNA"/>
</dbReference>
<dbReference type="SUPFAM" id="SSF56176">
    <property type="entry name" value="FAD-binding/transporter-associated domain-like"/>
    <property type="match status" value="1"/>
</dbReference>
<dbReference type="InterPro" id="IPR003170">
    <property type="entry name" value="MurB"/>
</dbReference>
<evidence type="ECO:0000313" key="22">
    <source>
        <dbReference type="EMBL" id="SKA27665.1"/>
    </source>
</evidence>
<dbReference type="HAMAP" id="MF_00037">
    <property type="entry name" value="MurB"/>
    <property type="match status" value="1"/>
</dbReference>
<feature type="active site" description="Proton donor" evidence="20">
    <location>
        <position position="232"/>
    </location>
</feature>
<dbReference type="Gene3D" id="3.30.465.10">
    <property type="match status" value="1"/>
</dbReference>
<keyword evidence="11 20" id="KW-0274">FAD</keyword>
<evidence type="ECO:0000256" key="10">
    <source>
        <dbReference type="ARBA" id="ARBA00022630"/>
    </source>
</evidence>
<dbReference type="GO" id="GO:0005829">
    <property type="term" value="C:cytosol"/>
    <property type="evidence" value="ECO:0007669"/>
    <property type="project" value="TreeGrafter"/>
</dbReference>
<keyword evidence="23" id="KW-1185">Reference proteome</keyword>
<comment type="cofactor">
    <cofactor evidence="1 20">
        <name>FAD</name>
        <dbReference type="ChEBI" id="CHEBI:57692"/>
    </cofactor>
</comment>
<evidence type="ECO:0000256" key="1">
    <source>
        <dbReference type="ARBA" id="ARBA00001974"/>
    </source>
</evidence>
<comment type="catalytic activity">
    <reaction evidence="19 20">
        <text>UDP-N-acetyl-alpha-D-muramate + NADP(+) = UDP-N-acetyl-3-O-(1-carboxyvinyl)-alpha-D-glucosamine + NADPH + H(+)</text>
        <dbReference type="Rhea" id="RHEA:12248"/>
        <dbReference type="ChEBI" id="CHEBI:15378"/>
        <dbReference type="ChEBI" id="CHEBI:57783"/>
        <dbReference type="ChEBI" id="CHEBI:58349"/>
        <dbReference type="ChEBI" id="CHEBI:68483"/>
        <dbReference type="ChEBI" id="CHEBI:70757"/>
        <dbReference type="EC" id="1.3.1.98"/>
    </reaction>
</comment>
<comment type="function">
    <text evidence="2 20">Cell wall formation.</text>
</comment>
<keyword evidence="15 20" id="KW-0560">Oxidoreductase</keyword>
<dbReference type="Pfam" id="PF01565">
    <property type="entry name" value="FAD_binding_4"/>
    <property type="match status" value="1"/>
</dbReference>
<reference evidence="23" key="1">
    <citation type="submission" date="2017-02" db="EMBL/GenBank/DDBJ databases">
        <authorList>
            <person name="Varghese N."/>
            <person name="Submissions S."/>
        </authorList>
    </citation>
    <scope>NUCLEOTIDE SEQUENCE [LARGE SCALE GENOMIC DNA]</scope>
    <source>
        <strain evidence="23">DSM 19608</strain>
    </source>
</reference>
<dbReference type="InterPro" id="IPR011601">
    <property type="entry name" value="MurB_C"/>
</dbReference>
<keyword evidence="8 20" id="KW-0963">Cytoplasm</keyword>
<dbReference type="PROSITE" id="PS51387">
    <property type="entry name" value="FAD_PCMH"/>
    <property type="match status" value="1"/>
</dbReference>
<dbReference type="OrthoDB" id="9804753at2"/>
<protein>
    <recommendedName>
        <fullName evidence="7 20">UDP-N-acetylenolpyruvoylglucosamine reductase</fullName>
        <ecNumber evidence="6 20">1.3.1.98</ecNumber>
    </recommendedName>
    <alternativeName>
        <fullName evidence="18 20">UDP-N-acetylmuramate dehydrogenase</fullName>
    </alternativeName>
</protein>
<dbReference type="GO" id="GO:0051301">
    <property type="term" value="P:cell division"/>
    <property type="evidence" value="ECO:0007669"/>
    <property type="project" value="UniProtKB-KW"/>
</dbReference>
<keyword evidence="12 20" id="KW-0521">NADP</keyword>
<dbReference type="EC" id="1.3.1.98" evidence="6 20"/>
<keyword evidence="17 20" id="KW-0961">Cell wall biogenesis/degradation</keyword>
<dbReference type="InterPro" id="IPR036318">
    <property type="entry name" value="FAD-bd_PCMH-like_sf"/>
</dbReference>
<dbReference type="GO" id="GO:0071555">
    <property type="term" value="P:cell wall organization"/>
    <property type="evidence" value="ECO:0007669"/>
    <property type="project" value="UniProtKB-KW"/>
</dbReference>
<gene>
    <name evidence="20" type="primary">murB</name>
    <name evidence="22" type="ORF">SAMN02745782_03296</name>
</gene>
<keyword evidence="14 20" id="KW-0573">Peptidoglycan synthesis</keyword>
<dbReference type="PANTHER" id="PTHR21071:SF4">
    <property type="entry name" value="UDP-N-ACETYLENOLPYRUVOYLGLUCOSAMINE REDUCTASE"/>
    <property type="match status" value="1"/>
</dbReference>
<keyword evidence="13 20" id="KW-0133">Cell shape</keyword>
<proteinExistence type="inferred from homology"/>
<evidence type="ECO:0000256" key="6">
    <source>
        <dbReference type="ARBA" id="ARBA00012518"/>
    </source>
</evidence>
<evidence type="ECO:0000256" key="15">
    <source>
        <dbReference type="ARBA" id="ARBA00023002"/>
    </source>
</evidence>
<evidence type="ECO:0000313" key="23">
    <source>
        <dbReference type="Proteomes" id="UP000190834"/>
    </source>
</evidence>
<evidence type="ECO:0000256" key="3">
    <source>
        <dbReference type="ARBA" id="ARBA00004496"/>
    </source>
</evidence>
<dbReference type="Pfam" id="PF02873">
    <property type="entry name" value="MurB_C"/>
    <property type="match status" value="1"/>
</dbReference>
<dbReference type="InterPro" id="IPR016169">
    <property type="entry name" value="FAD-bd_PCMH_sub2"/>
</dbReference>
<dbReference type="GO" id="GO:0009252">
    <property type="term" value="P:peptidoglycan biosynthetic process"/>
    <property type="evidence" value="ECO:0007669"/>
    <property type="project" value="UniProtKB-UniRule"/>
</dbReference>
<dbReference type="GO" id="GO:0008360">
    <property type="term" value="P:regulation of cell shape"/>
    <property type="evidence" value="ECO:0007669"/>
    <property type="project" value="UniProtKB-KW"/>
</dbReference>
<evidence type="ECO:0000256" key="5">
    <source>
        <dbReference type="ARBA" id="ARBA00010485"/>
    </source>
</evidence>
<evidence type="ECO:0000256" key="2">
    <source>
        <dbReference type="ARBA" id="ARBA00003921"/>
    </source>
</evidence>
<dbReference type="SUPFAM" id="SSF56194">
    <property type="entry name" value="Uridine diphospho-N-Acetylenolpyruvylglucosamine reductase, MurB, C-terminal domain"/>
    <property type="match status" value="1"/>
</dbReference>
<keyword evidence="10 20" id="KW-0285">Flavoprotein</keyword>
<comment type="similarity">
    <text evidence="5 20">Belongs to the MurB family.</text>
</comment>
<evidence type="ECO:0000256" key="16">
    <source>
        <dbReference type="ARBA" id="ARBA00023306"/>
    </source>
</evidence>
<evidence type="ECO:0000256" key="11">
    <source>
        <dbReference type="ARBA" id="ARBA00022827"/>
    </source>
</evidence>
<sequence length="348" mass="38932">MKLHHNVNLQTYHTFNIQESCKWLAIVNSVDELIHLYRSDELKSEPKLVLGRGSNVLFTEPYQGLVIINRLSGIHHTEDSHHHFLHVAGGEDWPQLVEWCTEHQLAGLENLALIPGCAGSAPIQNIGAYGVEFKDVCQYVDYLCLESFSIKRLSVSECQFGYRDSIFKHNLYNKAIIVAVGIMLSKSWVPTLSYGPLQTLPTDCSASDIYHAVCNIRKEKLPDPKLAGNAGSFFKNPVISLEHFHQLKSQFPSISAYPTDDGMKVAAGWLIDHAGLKGYRIGDAQVHDRQALVIVNMGRATAEDIIQLAGKIRHDIFNMFGIELEHEVRFMGAADEVKLTTLLLGNEK</sequence>
<dbReference type="InterPro" id="IPR036635">
    <property type="entry name" value="MurB_C_sf"/>
</dbReference>
<feature type="active site" evidence="20">
    <location>
        <position position="327"/>
    </location>
</feature>
<evidence type="ECO:0000259" key="21">
    <source>
        <dbReference type="PROSITE" id="PS51387"/>
    </source>
</evidence>
<dbReference type="PANTHER" id="PTHR21071">
    <property type="entry name" value="UDP-N-ACETYLENOLPYRUVOYLGLUCOSAMINE REDUCTASE"/>
    <property type="match status" value="1"/>
</dbReference>
<accession>A0A1T4SHL0</accession>
<comment type="subcellular location">
    <subcellularLocation>
        <location evidence="3 20">Cytoplasm</location>
    </subcellularLocation>
</comment>
<feature type="domain" description="FAD-binding PCMH-type" evidence="21">
    <location>
        <begin position="16"/>
        <end position="187"/>
    </location>
</feature>
<dbReference type="GO" id="GO:0071949">
    <property type="term" value="F:FAD binding"/>
    <property type="evidence" value="ECO:0007669"/>
    <property type="project" value="InterPro"/>
</dbReference>
<evidence type="ECO:0000256" key="19">
    <source>
        <dbReference type="ARBA" id="ARBA00048914"/>
    </source>
</evidence>
<organism evidence="22 23">
    <name type="scientific">Vibrio cincinnatiensis DSM 19608</name>
    <dbReference type="NCBI Taxonomy" id="1123491"/>
    <lineage>
        <taxon>Bacteria</taxon>
        <taxon>Pseudomonadati</taxon>
        <taxon>Pseudomonadota</taxon>
        <taxon>Gammaproteobacteria</taxon>
        <taxon>Vibrionales</taxon>
        <taxon>Vibrionaceae</taxon>
        <taxon>Vibrio</taxon>
    </lineage>
</organism>
<evidence type="ECO:0000256" key="4">
    <source>
        <dbReference type="ARBA" id="ARBA00004752"/>
    </source>
</evidence>
<evidence type="ECO:0000256" key="8">
    <source>
        <dbReference type="ARBA" id="ARBA00022490"/>
    </source>
</evidence>
<evidence type="ECO:0000256" key="20">
    <source>
        <dbReference type="HAMAP-Rule" id="MF_00037"/>
    </source>
</evidence>
<dbReference type="AlphaFoldDB" id="A0A1T4SHL0"/>
<dbReference type="Proteomes" id="UP000190834">
    <property type="component" value="Unassembled WGS sequence"/>
</dbReference>
<evidence type="ECO:0000256" key="18">
    <source>
        <dbReference type="ARBA" id="ARBA00031026"/>
    </source>
</evidence>
<dbReference type="Gene3D" id="3.90.78.10">
    <property type="entry name" value="UDP-N-acetylenolpyruvoylglucosamine reductase, C-terminal domain"/>
    <property type="match status" value="1"/>
</dbReference>
<dbReference type="Gene3D" id="3.30.43.10">
    <property type="entry name" value="Uridine Diphospho-n-acetylenolpyruvylglucosamine Reductase, domain 2"/>
    <property type="match status" value="1"/>
</dbReference>
<keyword evidence="9 20" id="KW-0132">Cell division</keyword>
<evidence type="ECO:0000256" key="9">
    <source>
        <dbReference type="ARBA" id="ARBA00022618"/>
    </source>
</evidence>
<name>A0A1T4SHL0_VIBCI</name>
<evidence type="ECO:0000256" key="14">
    <source>
        <dbReference type="ARBA" id="ARBA00022984"/>
    </source>
</evidence>
<evidence type="ECO:0000256" key="12">
    <source>
        <dbReference type="ARBA" id="ARBA00022857"/>
    </source>
</evidence>
<dbReference type="RefSeq" id="WP_078927595.1">
    <property type="nucleotide sequence ID" value="NZ_FUXB01000030.1"/>
</dbReference>